<evidence type="ECO:0000313" key="2">
    <source>
        <dbReference type="Proteomes" id="UP001306668"/>
    </source>
</evidence>
<organism evidence="1 2">
    <name type="scientific">Stenotrophomonas sepilia</name>
    <dbReference type="NCBI Taxonomy" id="2860290"/>
    <lineage>
        <taxon>Bacteria</taxon>
        <taxon>Pseudomonadati</taxon>
        <taxon>Pseudomonadota</taxon>
        <taxon>Gammaproteobacteria</taxon>
        <taxon>Lysobacterales</taxon>
        <taxon>Lysobacteraceae</taxon>
        <taxon>Stenotrophomonas</taxon>
        <taxon>Stenotrophomonas maltophilia group</taxon>
    </lineage>
</organism>
<protein>
    <submittedName>
        <fullName evidence="1">Uncharacterized protein</fullName>
    </submittedName>
</protein>
<keyword evidence="2" id="KW-1185">Reference proteome</keyword>
<proteinExistence type="predicted"/>
<sequence>MLTGNEYPNANACTCCAIGPLLLISGPEEQSLLLAILGANLARCWRTLNFSANGSDSRNRSRSASFRSIGAWMADPGAQDASATKRPGCPPFAPLYCYDYKVAVKLRNGLELCLFAESRVTRHVWQRIFVRGLNVSRGVELAQSSSFKWIEVDRPKISCVVDSIDGRRSYRLNVSDRNKLANCNVWGLLGFICGAVPRGVCVFRP</sequence>
<comment type="caution">
    <text evidence="1">The sequence shown here is derived from an EMBL/GenBank/DDBJ whole genome shotgun (WGS) entry which is preliminary data.</text>
</comment>
<accession>A0ABQ6Q8R0</accession>
<gene>
    <name evidence="1" type="ORF">STENOSP10_01250</name>
</gene>
<evidence type="ECO:0000313" key="1">
    <source>
        <dbReference type="EMBL" id="GMR25906.1"/>
    </source>
</evidence>
<dbReference type="EMBL" id="BTRJ01000001">
    <property type="protein sequence ID" value="GMR25906.1"/>
    <property type="molecule type" value="Genomic_DNA"/>
</dbReference>
<dbReference type="Proteomes" id="UP001306668">
    <property type="component" value="Unassembled WGS sequence"/>
</dbReference>
<name>A0ABQ6Q8R0_9GAMM</name>
<reference evidence="2" key="1">
    <citation type="submission" date="2023-07" db="EMBL/GenBank/DDBJ databases">
        <title>Genome sequence of Stenotrophomonas sp. Alg010 isolated from Sargassum waste.</title>
        <authorList>
            <person name="Mohapatra"/>
            <person name="B.R."/>
        </authorList>
    </citation>
    <scope>NUCLEOTIDE SEQUENCE [LARGE SCALE GENOMIC DNA]</scope>
    <source>
        <strain evidence="2">Alg010</strain>
    </source>
</reference>